<protein>
    <submittedName>
        <fullName evidence="2">Uncharacterized protein</fullName>
    </submittedName>
</protein>
<organism evidence="2 3">
    <name type="scientific">Dovyalis caffra</name>
    <dbReference type="NCBI Taxonomy" id="77055"/>
    <lineage>
        <taxon>Eukaryota</taxon>
        <taxon>Viridiplantae</taxon>
        <taxon>Streptophyta</taxon>
        <taxon>Embryophyta</taxon>
        <taxon>Tracheophyta</taxon>
        <taxon>Spermatophyta</taxon>
        <taxon>Magnoliopsida</taxon>
        <taxon>eudicotyledons</taxon>
        <taxon>Gunneridae</taxon>
        <taxon>Pentapetalae</taxon>
        <taxon>rosids</taxon>
        <taxon>fabids</taxon>
        <taxon>Malpighiales</taxon>
        <taxon>Salicaceae</taxon>
        <taxon>Flacourtieae</taxon>
        <taxon>Dovyalis</taxon>
    </lineage>
</organism>
<dbReference type="EMBL" id="CAWUPB010000109">
    <property type="protein sequence ID" value="CAK7323416.1"/>
    <property type="molecule type" value="Genomic_DNA"/>
</dbReference>
<proteinExistence type="predicted"/>
<name>A0AAV1QPE8_9ROSI</name>
<feature type="compositionally biased region" description="Basic and acidic residues" evidence="1">
    <location>
        <begin position="128"/>
        <end position="142"/>
    </location>
</feature>
<evidence type="ECO:0000313" key="2">
    <source>
        <dbReference type="EMBL" id="CAK7323416.1"/>
    </source>
</evidence>
<dbReference type="Proteomes" id="UP001314170">
    <property type="component" value="Unassembled WGS sequence"/>
</dbReference>
<dbReference type="AlphaFoldDB" id="A0AAV1QPE8"/>
<evidence type="ECO:0000256" key="1">
    <source>
        <dbReference type="SAM" id="MobiDB-lite"/>
    </source>
</evidence>
<keyword evidence="3" id="KW-1185">Reference proteome</keyword>
<comment type="caution">
    <text evidence="2">The sequence shown here is derived from an EMBL/GenBank/DDBJ whole genome shotgun (WGS) entry which is preliminary data.</text>
</comment>
<feature type="compositionally biased region" description="Basic and acidic residues" evidence="1">
    <location>
        <begin position="331"/>
        <end position="340"/>
    </location>
</feature>
<gene>
    <name evidence="2" type="ORF">DCAF_LOCUS1042</name>
</gene>
<sequence>MGEDELSKTPQSKATRTTSRILAAWSSQKRRQQSSKKEDRTDLINQTYFIPVARSGYGLGKESERLNENRHRMELIGSPLLKKRRRRAQGSTSSSYYDYVSFDYRDLAHSMPSTKEVFSTSGSSVEWKPPKEKNATLSKGEGRATDVGQKHAIEQAQPNLSVIKARQLYMEQKSIPNRAVPLPEPATMEVGILLLKAERSRGELLCNVMKVWCSVRHSKRSSSIFVDRMGPNKLSTFVPAANKSEVSLESELAALVLVQDRKVWDRLLMALEASNRPGRSRSEKLPLGGIQETEGEPVLAVLSSANVANRWAGGLFLLYIEDLRSSQGDEAGSRPREISLGKKVSQRVGNSNPSSPIQTTKDLKNRMLANELVVLSK</sequence>
<feature type="region of interest" description="Disordered" evidence="1">
    <location>
        <begin position="1"/>
        <end position="42"/>
    </location>
</feature>
<reference evidence="2 3" key="1">
    <citation type="submission" date="2024-01" db="EMBL/GenBank/DDBJ databases">
        <authorList>
            <person name="Waweru B."/>
        </authorList>
    </citation>
    <scope>NUCLEOTIDE SEQUENCE [LARGE SCALE GENOMIC DNA]</scope>
</reference>
<feature type="region of interest" description="Disordered" evidence="1">
    <location>
        <begin position="120"/>
        <end position="142"/>
    </location>
</feature>
<feature type="region of interest" description="Disordered" evidence="1">
    <location>
        <begin position="327"/>
        <end position="362"/>
    </location>
</feature>
<accession>A0AAV1QPE8</accession>
<feature type="compositionally biased region" description="Polar residues" evidence="1">
    <location>
        <begin position="347"/>
        <end position="360"/>
    </location>
</feature>
<evidence type="ECO:0000313" key="3">
    <source>
        <dbReference type="Proteomes" id="UP001314170"/>
    </source>
</evidence>
<feature type="compositionally biased region" description="Polar residues" evidence="1">
    <location>
        <begin position="8"/>
        <end position="20"/>
    </location>
</feature>